<dbReference type="SUPFAM" id="SSF46689">
    <property type="entry name" value="Homeodomain-like"/>
    <property type="match status" value="1"/>
</dbReference>
<dbReference type="GO" id="GO:0000976">
    <property type="term" value="F:transcription cis-regulatory region binding"/>
    <property type="evidence" value="ECO:0007669"/>
    <property type="project" value="TreeGrafter"/>
</dbReference>
<dbReference type="InterPro" id="IPR018060">
    <property type="entry name" value="HTH_AraC"/>
</dbReference>
<proteinExistence type="predicted"/>
<keyword evidence="1" id="KW-0805">Transcription regulation</keyword>
<protein>
    <submittedName>
        <fullName evidence="5">AraC-like DNA-binding protein</fullName>
    </submittedName>
</protein>
<dbReference type="Pfam" id="PF12833">
    <property type="entry name" value="HTH_18"/>
    <property type="match status" value="1"/>
</dbReference>
<dbReference type="Gene3D" id="1.10.10.60">
    <property type="entry name" value="Homeodomain-like"/>
    <property type="match status" value="1"/>
</dbReference>
<sequence length="344" mass="36691">MIRAAALRGLPALVDELGADGAALARRHGVPPELLEVAGPPTHGSELIRADDAAALIEAGAEATGRSDFGLTLAERHGPEMLGPLALVLENSSTLDEALELASRYLFIHSPAIRVFLVADHDEGSAVAGLRYESERAGPQGCEFGVGVFHRIVLALAGGPYGLVSVHLPHPPQSSRQRYRDFFGAEVSFNRPASVLWVPNGLGASAPTGGDSRLRHLALAHLEATFGPAEPRVGDQVRLVIEGALGSSLIRLEAVAATLGMHPRTLQRRLAREGLRFADLVDEVRRDNALDLIRRTDLQFRQIADLVGLSEPAALTRLVRRWTGRNPSAVRRSTTAPGVGSAHP</sequence>
<feature type="domain" description="HTH araC/xylS-type" evidence="4">
    <location>
        <begin position="235"/>
        <end position="333"/>
    </location>
</feature>
<dbReference type="PANTHER" id="PTHR47894:SF4">
    <property type="entry name" value="HTH-TYPE TRANSCRIPTIONAL REGULATOR GADX"/>
    <property type="match status" value="1"/>
</dbReference>
<gene>
    <name evidence="5" type="ORF">GGQ54_001175</name>
</gene>
<dbReference type="PANTHER" id="PTHR47894">
    <property type="entry name" value="HTH-TYPE TRANSCRIPTIONAL REGULATOR GADX"/>
    <property type="match status" value="1"/>
</dbReference>
<accession>A0A7Z0D7Z5</accession>
<dbReference type="GO" id="GO:0003700">
    <property type="term" value="F:DNA-binding transcription factor activity"/>
    <property type="evidence" value="ECO:0007669"/>
    <property type="project" value="InterPro"/>
</dbReference>
<dbReference type="InterPro" id="IPR009057">
    <property type="entry name" value="Homeodomain-like_sf"/>
</dbReference>
<evidence type="ECO:0000256" key="2">
    <source>
        <dbReference type="ARBA" id="ARBA00023125"/>
    </source>
</evidence>
<dbReference type="InterPro" id="IPR032687">
    <property type="entry name" value="AraC-type_N"/>
</dbReference>
<keyword evidence="3" id="KW-0804">Transcription</keyword>
<keyword evidence="2 5" id="KW-0238">DNA-binding</keyword>
<dbReference type="AlphaFoldDB" id="A0A7Z0D7Z5"/>
<keyword evidence="6" id="KW-1185">Reference proteome</keyword>
<dbReference type="Pfam" id="PF12625">
    <property type="entry name" value="Arabinose_bd"/>
    <property type="match status" value="1"/>
</dbReference>
<evidence type="ECO:0000313" key="6">
    <source>
        <dbReference type="Proteomes" id="UP000527616"/>
    </source>
</evidence>
<dbReference type="GO" id="GO:0005829">
    <property type="term" value="C:cytosol"/>
    <property type="evidence" value="ECO:0007669"/>
    <property type="project" value="TreeGrafter"/>
</dbReference>
<dbReference type="Proteomes" id="UP000527616">
    <property type="component" value="Unassembled WGS sequence"/>
</dbReference>
<dbReference type="SMART" id="SM00342">
    <property type="entry name" value="HTH_ARAC"/>
    <property type="match status" value="1"/>
</dbReference>
<comment type="caution">
    <text evidence="5">The sequence shown here is derived from an EMBL/GenBank/DDBJ whole genome shotgun (WGS) entry which is preliminary data.</text>
</comment>
<evidence type="ECO:0000259" key="4">
    <source>
        <dbReference type="PROSITE" id="PS01124"/>
    </source>
</evidence>
<reference evidence="5 6" key="1">
    <citation type="submission" date="2020-07" db="EMBL/GenBank/DDBJ databases">
        <title>Sequencing the genomes of 1000 actinobacteria strains.</title>
        <authorList>
            <person name="Klenk H.-P."/>
        </authorList>
    </citation>
    <scope>NUCLEOTIDE SEQUENCE [LARGE SCALE GENOMIC DNA]</scope>
    <source>
        <strain evidence="5 6">DSM 103164</strain>
    </source>
</reference>
<evidence type="ECO:0000313" key="5">
    <source>
        <dbReference type="EMBL" id="NYI70615.1"/>
    </source>
</evidence>
<dbReference type="EMBL" id="JACBZS010000001">
    <property type="protein sequence ID" value="NYI70615.1"/>
    <property type="molecule type" value="Genomic_DNA"/>
</dbReference>
<dbReference type="PROSITE" id="PS01124">
    <property type="entry name" value="HTH_ARAC_FAMILY_2"/>
    <property type="match status" value="1"/>
</dbReference>
<evidence type="ECO:0000256" key="1">
    <source>
        <dbReference type="ARBA" id="ARBA00023015"/>
    </source>
</evidence>
<organism evidence="5 6">
    <name type="scientific">Naumannella cuiyingiana</name>
    <dbReference type="NCBI Taxonomy" id="1347891"/>
    <lineage>
        <taxon>Bacteria</taxon>
        <taxon>Bacillati</taxon>
        <taxon>Actinomycetota</taxon>
        <taxon>Actinomycetes</taxon>
        <taxon>Propionibacteriales</taxon>
        <taxon>Propionibacteriaceae</taxon>
        <taxon>Naumannella</taxon>
    </lineage>
</organism>
<name>A0A7Z0D7Z5_9ACTN</name>
<evidence type="ECO:0000256" key="3">
    <source>
        <dbReference type="ARBA" id="ARBA00023163"/>
    </source>
</evidence>
<dbReference type="RefSeq" id="WP_179444553.1">
    <property type="nucleotide sequence ID" value="NZ_JACBZS010000001.1"/>
</dbReference>